<dbReference type="Pfam" id="PF13443">
    <property type="entry name" value="HTH_26"/>
    <property type="match status" value="1"/>
</dbReference>
<organism evidence="2 3">
    <name type="scientific">Bailinhaonella thermotolerans</name>
    <dbReference type="NCBI Taxonomy" id="1070861"/>
    <lineage>
        <taxon>Bacteria</taxon>
        <taxon>Bacillati</taxon>
        <taxon>Actinomycetota</taxon>
        <taxon>Actinomycetes</taxon>
        <taxon>Streptosporangiales</taxon>
        <taxon>Streptosporangiaceae</taxon>
        <taxon>Bailinhaonella</taxon>
    </lineage>
</organism>
<dbReference type="SMART" id="SM00530">
    <property type="entry name" value="HTH_XRE"/>
    <property type="match status" value="1"/>
</dbReference>
<dbReference type="GO" id="GO:0003677">
    <property type="term" value="F:DNA binding"/>
    <property type="evidence" value="ECO:0007669"/>
    <property type="project" value="InterPro"/>
</dbReference>
<feature type="domain" description="HTH cro/C1-type" evidence="1">
    <location>
        <begin position="41"/>
        <end position="87"/>
    </location>
</feature>
<dbReference type="InterPro" id="IPR010982">
    <property type="entry name" value="Lambda_DNA-bd_dom_sf"/>
</dbReference>
<reference evidence="2 3" key="1">
    <citation type="submission" date="2018-09" db="EMBL/GenBank/DDBJ databases">
        <title>YIM 75507 draft genome.</title>
        <authorList>
            <person name="Tang S."/>
            <person name="Feng Y."/>
        </authorList>
    </citation>
    <scope>NUCLEOTIDE SEQUENCE [LARGE SCALE GENOMIC DNA]</scope>
    <source>
        <strain evidence="2 3">YIM 75507</strain>
    </source>
</reference>
<keyword evidence="3" id="KW-1185">Reference proteome</keyword>
<dbReference type="SUPFAM" id="SSF47413">
    <property type="entry name" value="lambda repressor-like DNA-binding domains"/>
    <property type="match status" value="1"/>
</dbReference>
<name>A0A3A4BL97_9ACTN</name>
<dbReference type="RefSeq" id="WP_119927840.1">
    <property type="nucleotide sequence ID" value="NZ_QZEY01000006.1"/>
</dbReference>
<dbReference type="OrthoDB" id="4522476at2"/>
<dbReference type="Proteomes" id="UP000265768">
    <property type="component" value="Unassembled WGS sequence"/>
</dbReference>
<evidence type="ECO:0000313" key="2">
    <source>
        <dbReference type="EMBL" id="RJL31812.1"/>
    </source>
</evidence>
<dbReference type="EMBL" id="QZEY01000006">
    <property type="protein sequence ID" value="RJL31812.1"/>
    <property type="molecule type" value="Genomic_DNA"/>
</dbReference>
<proteinExistence type="predicted"/>
<comment type="caution">
    <text evidence="2">The sequence shown here is derived from an EMBL/GenBank/DDBJ whole genome shotgun (WGS) entry which is preliminary data.</text>
</comment>
<sequence>MPGSAFEPIRLPEWVWHQDEVRDVLRRRDFGALFELAAKYGVTQTQLSAMTGIPQGRISQYKNSRVQINKFDVIETIADALGLPDDARMLLGLAPLHPEIAKRNTEEEARHAQHEELRARLNAASSIDLALAELMATETDQLRRLDRRLGAPALADKLRAHVNQVETALRHGVRPGVRRALARVLAETSSLAGWHAIDMCALADAWEHYERAKAAAREAEDLSVLAHVSGEQAYVLIDLGRPAEAVELLQDLNAGYRNRLPGRLQCWLAAAEAEAAAVLGDEATCRTALEHAERALPAGDADPALPYLTLSAAHLARWRGNCLVRFADTSTITDLRTALAAKDSTFSQRAEAALRCDLAHALLVSSQADEAREHITRARDLATTAGSTRQRHRIEGLARAARRSLS</sequence>
<protein>
    <submittedName>
        <fullName evidence="2">XRE family transcriptional regulator</fullName>
    </submittedName>
</protein>
<dbReference type="AlphaFoldDB" id="A0A3A4BL97"/>
<evidence type="ECO:0000313" key="3">
    <source>
        <dbReference type="Proteomes" id="UP000265768"/>
    </source>
</evidence>
<gene>
    <name evidence="2" type="ORF">D5H75_19165</name>
</gene>
<dbReference type="Gene3D" id="1.10.260.40">
    <property type="entry name" value="lambda repressor-like DNA-binding domains"/>
    <property type="match status" value="1"/>
</dbReference>
<dbReference type="CDD" id="cd00093">
    <property type="entry name" value="HTH_XRE"/>
    <property type="match status" value="1"/>
</dbReference>
<dbReference type="InterPro" id="IPR001387">
    <property type="entry name" value="Cro/C1-type_HTH"/>
</dbReference>
<evidence type="ECO:0000259" key="1">
    <source>
        <dbReference type="PROSITE" id="PS50943"/>
    </source>
</evidence>
<dbReference type="PROSITE" id="PS50943">
    <property type="entry name" value="HTH_CROC1"/>
    <property type="match status" value="1"/>
</dbReference>
<accession>A0A3A4BL97</accession>